<keyword evidence="3" id="KW-1003">Cell membrane</keyword>
<protein>
    <submittedName>
        <fullName evidence="8">MATE family efflux transporter</fullName>
    </submittedName>
</protein>
<keyword evidence="6 7" id="KW-0472">Membrane</keyword>
<evidence type="ECO:0000256" key="7">
    <source>
        <dbReference type="SAM" id="Phobius"/>
    </source>
</evidence>
<feature type="transmembrane region" description="Helical" evidence="7">
    <location>
        <begin position="9"/>
        <end position="32"/>
    </location>
</feature>
<sequence length="450" mass="48648">MKYKKHRDLIVNGSLYKVILKISIPLMISELIQRAYTLTDMYFMGRMGSVQVAALAFVDPVINAVMAAGMGLSVPMLSMVSQNIGSKNYEGARRSIGNLVFLASVLSILIGLTGTFASHPILRALNVTGTLLQEGASYLRIVLLGTFFTFMNVCYLSVKQAEGDTMKPLYMNIASLVFNLLLNPLFIFKMNMGITGAAVATVISKGFLAAYGIYDLFYTGRGLKISREHLKISKEDLVKVMALGIPAVITKSTSPIGNMLINSHAVGYGAAVIAAVGLGNKVNSILFSLSTSLCASMSTIAGQNIGAGNLQRVREAVRKMGVITILLGIIGSAVIIGFSDPILAVFTTDPAVVELTREFFIATTPTAVAWGIYQIVMGVHQGAGYTKISMYITVIRLWLMRIPLVFILDRFIGARSLWYSTAVATNAIGVVAVIFYLSGIWEKKNKYITA</sequence>
<dbReference type="GO" id="GO:0005886">
    <property type="term" value="C:plasma membrane"/>
    <property type="evidence" value="ECO:0007669"/>
    <property type="project" value="UniProtKB-SubCell"/>
</dbReference>
<evidence type="ECO:0000256" key="5">
    <source>
        <dbReference type="ARBA" id="ARBA00022989"/>
    </source>
</evidence>
<evidence type="ECO:0000313" key="9">
    <source>
        <dbReference type="Proteomes" id="UP001144471"/>
    </source>
</evidence>
<dbReference type="InterPro" id="IPR048279">
    <property type="entry name" value="MdtK-like"/>
</dbReference>
<keyword evidence="5 7" id="KW-1133">Transmembrane helix</keyword>
<keyword evidence="2" id="KW-0813">Transport</keyword>
<dbReference type="InterPro" id="IPR002528">
    <property type="entry name" value="MATE_fam"/>
</dbReference>
<feature type="transmembrane region" description="Helical" evidence="7">
    <location>
        <begin position="418"/>
        <end position="437"/>
    </location>
</feature>
<dbReference type="PANTHER" id="PTHR43549:SF2">
    <property type="entry name" value="MULTIDRUG RESISTANCE PROTEIN NORM-RELATED"/>
    <property type="match status" value="1"/>
</dbReference>
<dbReference type="Pfam" id="PF01554">
    <property type="entry name" value="MatE"/>
    <property type="match status" value="2"/>
</dbReference>
<comment type="subcellular location">
    <subcellularLocation>
        <location evidence="1">Cell membrane</location>
        <topology evidence="1">Multi-pass membrane protein</topology>
    </subcellularLocation>
</comment>
<dbReference type="InterPro" id="IPR052031">
    <property type="entry name" value="Membrane_Transporter-Flippase"/>
</dbReference>
<feature type="transmembrane region" description="Helical" evidence="7">
    <location>
        <begin position="320"/>
        <end position="339"/>
    </location>
</feature>
<feature type="transmembrane region" description="Helical" evidence="7">
    <location>
        <begin position="194"/>
        <end position="217"/>
    </location>
</feature>
<feature type="transmembrane region" description="Helical" evidence="7">
    <location>
        <begin position="52"/>
        <end position="74"/>
    </location>
</feature>
<feature type="transmembrane region" description="Helical" evidence="7">
    <location>
        <begin position="388"/>
        <end position="412"/>
    </location>
</feature>
<evidence type="ECO:0000256" key="6">
    <source>
        <dbReference type="ARBA" id="ARBA00023136"/>
    </source>
</evidence>
<dbReference type="CDD" id="cd13138">
    <property type="entry name" value="MATE_yoeA_like"/>
    <property type="match status" value="1"/>
</dbReference>
<organism evidence="8 9">
    <name type="scientific">Propionigenium maris DSM 9537</name>
    <dbReference type="NCBI Taxonomy" id="1123000"/>
    <lineage>
        <taxon>Bacteria</taxon>
        <taxon>Fusobacteriati</taxon>
        <taxon>Fusobacteriota</taxon>
        <taxon>Fusobacteriia</taxon>
        <taxon>Fusobacteriales</taxon>
        <taxon>Fusobacteriaceae</taxon>
        <taxon>Propionigenium</taxon>
    </lineage>
</organism>
<keyword evidence="4 7" id="KW-0812">Transmembrane</keyword>
<reference evidence="8" key="1">
    <citation type="submission" date="2022-12" db="EMBL/GenBank/DDBJ databases">
        <title>Reference genome sequencing for broad-spectrum identification of bacterial and archaeal isolates by mass spectrometry.</title>
        <authorList>
            <person name="Sekiguchi Y."/>
            <person name="Tourlousse D.M."/>
        </authorList>
    </citation>
    <scope>NUCLEOTIDE SEQUENCE</scope>
    <source>
        <strain evidence="8">10succ1</strain>
    </source>
</reference>
<name>A0A9W6GHP6_9FUSO</name>
<evidence type="ECO:0000256" key="3">
    <source>
        <dbReference type="ARBA" id="ARBA00022475"/>
    </source>
</evidence>
<accession>A0A9W6GHP6</accession>
<gene>
    <name evidence="8" type="ORF">PM10SUCC1_09330</name>
</gene>
<dbReference type="EMBL" id="BSDY01000003">
    <property type="protein sequence ID" value="GLI55419.1"/>
    <property type="molecule type" value="Genomic_DNA"/>
</dbReference>
<dbReference type="AlphaFoldDB" id="A0A9W6GHP6"/>
<feature type="transmembrane region" description="Helical" evidence="7">
    <location>
        <begin position="137"/>
        <end position="157"/>
    </location>
</feature>
<keyword evidence="9" id="KW-1185">Reference proteome</keyword>
<feature type="transmembrane region" description="Helical" evidence="7">
    <location>
        <begin position="359"/>
        <end position="376"/>
    </location>
</feature>
<comment type="caution">
    <text evidence="8">The sequence shown here is derived from an EMBL/GenBank/DDBJ whole genome shotgun (WGS) entry which is preliminary data.</text>
</comment>
<dbReference type="NCBIfam" id="TIGR00797">
    <property type="entry name" value="matE"/>
    <property type="match status" value="1"/>
</dbReference>
<evidence type="ECO:0000256" key="1">
    <source>
        <dbReference type="ARBA" id="ARBA00004651"/>
    </source>
</evidence>
<dbReference type="GO" id="GO:0015297">
    <property type="term" value="F:antiporter activity"/>
    <property type="evidence" value="ECO:0007669"/>
    <property type="project" value="InterPro"/>
</dbReference>
<evidence type="ECO:0000256" key="2">
    <source>
        <dbReference type="ARBA" id="ARBA00022448"/>
    </source>
</evidence>
<feature type="transmembrane region" description="Helical" evidence="7">
    <location>
        <begin position="169"/>
        <end position="188"/>
    </location>
</feature>
<dbReference type="PIRSF" id="PIRSF006603">
    <property type="entry name" value="DinF"/>
    <property type="match status" value="1"/>
</dbReference>
<proteinExistence type="predicted"/>
<dbReference type="RefSeq" id="WP_281833858.1">
    <property type="nucleotide sequence ID" value="NZ_BSDY01000003.1"/>
</dbReference>
<dbReference type="PANTHER" id="PTHR43549">
    <property type="entry name" value="MULTIDRUG RESISTANCE PROTEIN YPNP-RELATED"/>
    <property type="match status" value="1"/>
</dbReference>
<evidence type="ECO:0000313" key="8">
    <source>
        <dbReference type="EMBL" id="GLI55419.1"/>
    </source>
</evidence>
<evidence type="ECO:0000256" key="4">
    <source>
        <dbReference type="ARBA" id="ARBA00022692"/>
    </source>
</evidence>
<feature type="transmembrane region" description="Helical" evidence="7">
    <location>
        <begin position="95"/>
        <end position="117"/>
    </location>
</feature>
<dbReference type="Proteomes" id="UP001144471">
    <property type="component" value="Unassembled WGS sequence"/>
</dbReference>
<dbReference type="GO" id="GO:0042910">
    <property type="term" value="F:xenobiotic transmembrane transporter activity"/>
    <property type="evidence" value="ECO:0007669"/>
    <property type="project" value="InterPro"/>
</dbReference>